<keyword evidence="5" id="KW-1185">Reference proteome</keyword>
<evidence type="ECO:0000256" key="2">
    <source>
        <dbReference type="SAM" id="SignalP"/>
    </source>
</evidence>
<keyword evidence="2" id="KW-0732">Signal</keyword>
<evidence type="ECO:0000313" key="4">
    <source>
        <dbReference type="EMBL" id="KAJ3656373.1"/>
    </source>
</evidence>
<accession>A0AA38IJ50</accession>
<dbReference type="InterPro" id="IPR051333">
    <property type="entry name" value="CLIP_Serine_Protease"/>
</dbReference>
<dbReference type="InterPro" id="IPR001314">
    <property type="entry name" value="Peptidase_S1A"/>
</dbReference>
<dbReference type="AlphaFoldDB" id="A0AA38IJ50"/>
<dbReference type="InterPro" id="IPR043504">
    <property type="entry name" value="Peptidase_S1_PA_chymotrypsin"/>
</dbReference>
<reference evidence="4" key="1">
    <citation type="journal article" date="2023" name="G3 (Bethesda)">
        <title>Whole genome assemblies of Zophobas morio and Tenebrio molitor.</title>
        <authorList>
            <person name="Kaur S."/>
            <person name="Stinson S.A."/>
            <person name="diCenzo G.C."/>
        </authorList>
    </citation>
    <scope>NUCLEOTIDE SEQUENCE</scope>
    <source>
        <strain evidence="4">QUZm001</strain>
    </source>
</reference>
<proteinExistence type="predicted"/>
<evidence type="ECO:0000256" key="1">
    <source>
        <dbReference type="ARBA" id="ARBA00023157"/>
    </source>
</evidence>
<dbReference type="Proteomes" id="UP001168821">
    <property type="component" value="Unassembled WGS sequence"/>
</dbReference>
<sequence length="262" mass="28879">MNSYSLEFLLILIILPNYDGKNVNQRIIGGDVAFAGQFPFIAAIYKSTSDGTFFCGGALMNNQWILTSGSCVDGAILFTIYLGAHDLTANEPTAEKLAADTYILHPDYNPNTLENDIGLIKLRAPVTFTMYIKPIDFLPNYELVPNTAGIMTMGWGQLDDDTPGIVDELHYVHLTPISNEECQLTFGNQILDTMVCAAGRYNEGFCRGDSGTPLVRFSNGPRTTHVAIASFISTNGCETPEPSGYTRTYEYVDWIRNVTDIL</sequence>
<feature type="signal peptide" evidence="2">
    <location>
        <begin position="1"/>
        <end position="20"/>
    </location>
</feature>
<protein>
    <recommendedName>
        <fullName evidence="3">Peptidase S1 domain-containing protein</fullName>
    </recommendedName>
</protein>
<evidence type="ECO:0000259" key="3">
    <source>
        <dbReference type="PROSITE" id="PS50240"/>
    </source>
</evidence>
<dbReference type="GO" id="GO:0006508">
    <property type="term" value="P:proteolysis"/>
    <property type="evidence" value="ECO:0007669"/>
    <property type="project" value="InterPro"/>
</dbReference>
<dbReference type="PRINTS" id="PR00722">
    <property type="entry name" value="CHYMOTRYPSIN"/>
</dbReference>
<gene>
    <name evidence="4" type="ORF">Zmor_015456</name>
</gene>
<dbReference type="PANTHER" id="PTHR24260:SF136">
    <property type="entry name" value="GH08193P-RELATED"/>
    <property type="match status" value="1"/>
</dbReference>
<dbReference type="InterPro" id="IPR009003">
    <property type="entry name" value="Peptidase_S1_PA"/>
</dbReference>
<dbReference type="GO" id="GO:0004252">
    <property type="term" value="F:serine-type endopeptidase activity"/>
    <property type="evidence" value="ECO:0007669"/>
    <property type="project" value="InterPro"/>
</dbReference>
<dbReference type="Pfam" id="PF00089">
    <property type="entry name" value="Trypsin"/>
    <property type="match status" value="1"/>
</dbReference>
<dbReference type="Gene3D" id="2.40.10.10">
    <property type="entry name" value="Trypsin-like serine proteases"/>
    <property type="match status" value="1"/>
</dbReference>
<dbReference type="EMBL" id="JALNTZ010000004">
    <property type="protein sequence ID" value="KAJ3656373.1"/>
    <property type="molecule type" value="Genomic_DNA"/>
</dbReference>
<keyword evidence="1" id="KW-1015">Disulfide bond</keyword>
<organism evidence="4 5">
    <name type="scientific">Zophobas morio</name>
    <dbReference type="NCBI Taxonomy" id="2755281"/>
    <lineage>
        <taxon>Eukaryota</taxon>
        <taxon>Metazoa</taxon>
        <taxon>Ecdysozoa</taxon>
        <taxon>Arthropoda</taxon>
        <taxon>Hexapoda</taxon>
        <taxon>Insecta</taxon>
        <taxon>Pterygota</taxon>
        <taxon>Neoptera</taxon>
        <taxon>Endopterygota</taxon>
        <taxon>Coleoptera</taxon>
        <taxon>Polyphaga</taxon>
        <taxon>Cucujiformia</taxon>
        <taxon>Tenebrionidae</taxon>
        <taxon>Zophobas</taxon>
    </lineage>
</organism>
<feature type="domain" description="Peptidase S1" evidence="3">
    <location>
        <begin position="27"/>
        <end position="260"/>
    </location>
</feature>
<dbReference type="SMART" id="SM00020">
    <property type="entry name" value="Tryp_SPc"/>
    <property type="match status" value="1"/>
</dbReference>
<comment type="caution">
    <text evidence="4">The sequence shown here is derived from an EMBL/GenBank/DDBJ whole genome shotgun (WGS) entry which is preliminary data.</text>
</comment>
<dbReference type="PROSITE" id="PS50240">
    <property type="entry name" value="TRYPSIN_DOM"/>
    <property type="match status" value="1"/>
</dbReference>
<dbReference type="FunFam" id="2.40.10.10:FF:000005">
    <property type="entry name" value="Serine protease 37"/>
    <property type="match status" value="1"/>
</dbReference>
<feature type="chain" id="PRO_5041205342" description="Peptidase S1 domain-containing protein" evidence="2">
    <location>
        <begin position="21"/>
        <end position="262"/>
    </location>
</feature>
<dbReference type="PANTHER" id="PTHR24260">
    <property type="match status" value="1"/>
</dbReference>
<dbReference type="CDD" id="cd00190">
    <property type="entry name" value="Tryp_SPc"/>
    <property type="match status" value="1"/>
</dbReference>
<dbReference type="InterPro" id="IPR001254">
    <property type="entry name" value="Trypsin_dom"/>
</dbReference>
<name>A0AA38IJ50_9CUCU</name>
<evidence type="ECO:0000313" key="5">
    <source>
        <dbReference type="Proteomes" id="UP001168821"/>
    </source>
</evidence>
<dbReference type="SUPFAM" id="SSF50494">
    <property type="entry name" value="Trypsin-like serine proteases"/>
    <property type="match status" value="1"/>
</dbReference>